<dbReference type="PANTHER" id="PTHR11977">
    <property type="entry name" value="VILLIN"/>
    <property type="match status" value="1"/>
</dbReference>
<dbReference type="CDD" id="cd11293">
    <property type="entry name" value="gelsolin_S4_like"/>
    <property type="match status" value="1"/>
</dbReference>
<dbReference type="PROSITE" id="PS51089">
    <property type="entry name" value="HP"/>
    <property type="match status" value="1"/>
</dbReference>
<dbReference type="GO" id="GO:0051015">
    <property type="term" value="F:actin filament binding"/>
    <property type="evidence" value="ECO:0007669"/>
    <property type="project" value="InterPro"/>
</dbReference>
<evidence type="ECO:0000256" key="1">
    <source>
        <dbReference type="ARBA" id="ARBA00008418"/>
    </source>
</evidence>
<dbReference type="OrthoDB" id="6375767at2759"/>
<dbReference type="SMART" id="SM00153">
    <property type="entry name" value="VHP"/>
    <property type="match status" value="1"/>
</dbReference>
<evidence type="ECO:0000313" key="6">
    <source>
        <dbReference type="EMBL" id="CAB3375336.1"/>
    </source>
</evidence>
<accession>A0A8S1D4I0</accession>
<dbReference type="GO" id="GO:0008154">
    <property type="term" value="P:actin polymerization or depolymerization"/>
    <property type="evidence" value="ECO:0007669"/>
    <property type="project" value="TreeGrafter"/>
</dbReference>
<dbReference type="SUPFAM" id="SSF55753">
    <property type="entry name" value="Actin depolymerizing proteins"/>
    <property type="match status" value="6"/>
</dbReference>
<dbReference type="InterPro" id="IPR003128">
    <property type="entry name" value="Villin_headpiece"/>
</dbReference>
<dbReference type="SMART" id="SM00262">
    <property type="entry name" value="GEL"/>
    <property type="match status" value="6"/>
</dbReference>
<dbReference type="InterPro" id="IPR029006">
    <property type="entry name" value="ADF-H/Gelsolin-like_dom_sf"/>
</dbReference>
<dbReference type="SUPFAM" id="SSF47050">
    <property type="entry name" value="VHP, Villin headpiece domain"/>
    <property type="match status" value="1"/>
</dbReference>
<dbReference type="CDD" id="cd11291">
    <property type="entry name" value="gelsolin_S6_like"/>
    <property type="match status" value="1"/>
</dbReference>
<dbReference type="Pfam" id="PF02209">
    <property type="entry name" value="VHP"/>
    <property type="match status" value="1"/>
</dbReference>
<dbReference type="Proteomes" id="UP000494165">
    <property type="component" value="Unassembled WGS sequence"/>
</dbReference>
<dbReference type="CDD" id="cd11292">
    <property type="entry name" value="gelsolin_S3_like"/>
    <property type="match status" value="1"/>
</dbReference>
<dbReference type="InterPro" id="IPR007122">
    <property type="entry name" value="Villin/Gelsolin"/>
</dbReference>
<dbReference type="GO" id="GO:0051014">
    <property type="term" value="P:actin filament severing"/>
    <property type="evidence" value="ECO:0007669"/>
    <property type="project" value="TreeGrafter"/>
</dbReference>
<comment type="similarity">
    <text evidence="1">Belongs to the villin/gelsolin family.</text>
</comment>
<comment type="caution">
    <text evidence="6">The sequence shown here is derived from an EMBL/GenBank/DDBJ whole genome shotgun (WGS) entry which is preliminary data.</text>
</comment>
<dbReference type="FunFam" id="3.40.20.10:FF:000005">
    <property type="entry name" value="Gelsolin"/>
    <property type="match status" value="1"/>
</dbReference>
<dbReference type="Pfam" id="PF00626">
    <property type="entry name" value="Gelsolin"/>
    <property type="match status" value="5"/>
</dbReference>
<dbReference type="InterPro" id="IPR007123">
    <property type="entry name" value="Gelsolin-like_dom"/>
</dbReference>
<gene>
    <name evidence="6" type="ORF">CLODIP_2_CD05791</name>
</gene>
<dbReference type="InterPro" id="IPR036886">
    <property type="entry name" value="Villin_headpiece_dom_sf"/>
</dbReference>
<dbReference type="Gene3D" id="1.10.950.10">
    <property type="entry name" value="Villin headpiece domain"/>
    <property type="match status" value="1"/>
</dbReference>
<sequence>MSGNNAGNVDPAFASIPRNSTGLHIWRIENLKVVALPRDQYGQFSEGDSYIVYAASEYGKPATADMKPAPVKGNPEIHLHFWLGLETSQDEAGVAAYKTVELDDLLGGGPVQHREIQGQESSRFQAYFPKGMRLMKGGVSSGFKKVTDTFTPRLYRVKGRRSPVMTEMAAISWKHFNSGDCFIIDTKDIVFVWTGKKANNMEKLSAAKMAQQLKTEHEATGVVFIEEGQELALPDVERKILSLYLDPKAARSEIAAATEDANDAAVETAARQQLRLYHCSDESGTLKVTEVKTGPLSQSDLSSTDSYIVDNGANGIWVWVGKRASPKERVEAMRNAHGFVKKKGYPSHTAVTRVIDGGEPVDFKQLFISWRNKDQTSPAMLNQRPNSTNRIARTVSTVFDATTLHERPQMAAETQLVDDASGDVQLWRVRKFGLENVDDKHEGIFFSGDCYLLKYTYLNGTKEQYILYYWLGLESSQDEQGTAALKAVEKDMELGGSAVQVRVTQGKEPPHFLSLFAGKFIIINGGYASSFDESEGQKTREWVVPEEYMLQVYGNSKINTRATQVPFRAASLNTNDVFVVKHKGGVYVWCGKGSTGDEREMGKGIATKVAGGEDNTFVSEGQEKEDFWKVLGGKEPYADSKRLSDAADPMPARLFQCSNATGTFRAEEIVNFAQTDLIPEDVMLLDANECIFVWVGSESRKDEQKAAVELALEYLRTDPSGRGQGTPLLQLKQGFEPPNFTGFFGAWNPNLWSENKSFEQMRSDLVSQNGVIKLDVSSVNGGRSTFKDYPKYPLSVLSEKDPEKLPEDVDPTNKEMHLSNEEFSTLFGMDFAAFEALPQWRRANLKKQAGIF</sequence>
<organism evidence="6 7">
    <name type="scientific">Cloeon dipterum</name>
    <dbReference type="NCBI Taxonomy" id="197152"/>
    <lineage>
        <taxon>Eukaryota</taxon>
        <taxon>Metazoa</taxon>
        <taxon>Ecdysozoa</taxon>
        <taxon>Arthropoda</taxon>
        <taxon>Hexapoda</taxon>
        <taxon>Insecta</taxon>
        <taxon>Pterygota</taxon>
        <taxon>Palaeoptera</taxon>
        <taxon>Ephemeroptera</taxon>
        <taxon>Pisciforma</taxon>
        <taxon>Baetidae</taxon>
        <taxon>Cloeon</taxon>
    </lineage>
</organism>
<keyword evidence="4" id="KW-0009">Actin-binding</keyword>
<reference evidence="6 7" key="1">
    <citation type="submission" date="2020-04" db="EMBL/GenBank/DDBJ databases">
        <authorList>
            <person name="Alioto T."/>
            <person name="Alioto T."/>
            <person name="Gomez Garrido J."/>
        </authorList>
    </citation>
    <scope>NUCLEOTIDE SEQUENCE [LARGE SCALE GENOMIC DNA]</scope>
</reference>
<dbReference type="GO" id="GO:0015629">
    <property type="term" value="C:actin cytoskeleton"/>
    <property type="evidence" value="ECO:0007669"/>
    <property type="project" value="TreeGrafter"/>
</dbReference>
<dbReference type="CDD" id="cd11288">
    <property type="entry name" value="gelsolin_S5_like"/>
    <property type="match status" value="1"/>
</dbReference>
<dbReference type="AlphaFoldDB" id="A0A8S1D4I0"/>
<dbReference type="GO" id="GO:0051016">
    <property type="term" value="P:barbed-end actin filament capping"/>
    <property type="evidence" value="ECO:0007669"/>
    <property type="project" value="TreeGrafter"/>
</dbReference>
<evidence type="ECO:0000313" key="7">
    <source>
        <dbReference type="Proteomes" id="UP000494165"/>
    </source>
</evidence>
<evidence type="ECO:0000256" key="4">
    <source>
        <dbReference type="ARBA" id="ARBA00023203"/>
    </source>
</evidence>
<protein>
    <recommendedName>
        <fullName evidence="5">HP domain-containing protein</fullName>
    </recommendedName>
</protein>
<evidence type="ECO:0000256" key="2">
    <source>
        <dbReference type="ARBA" id="ARBA00022467"/>
    </source>
</evidence>
<evidence type="ECO:0000256" key="3">
    <source>
        <dbReference type="ARBA" id="ARBA00022737"/>
    </source>
</evidence>
<keyword evidence="3" id="KW-0677">Repeat</keyword>
<name>A0A8S1D4I0_9INSE</name>
<evidence type="ECO:0000259" key="5">
    <source>
        <dbReference type="PROSITE" id="PS51089"/>
    </source>
</evidence>
<dbReference type="CDD" id="cd11290">
    <property type="entry name" value="gelsolin_S1_like"/>
    <property type="match status" value="1"/>
</dbReference>
<dbReference type="PANTHER" id="PTHR11977:SF57">
    <property type="entry name" value="VILLIN-LIKE PROTEIN QUAIL"/>
    <property type="match status" value="1"/>
</dbReference>
<keyword evidence="7" id="KW-1185">Reference proteome</keyword>
<proteinExistence type="inferred from homology"/>
<dbReference type="GO" id="GO:0005737">
    <property type="term" value="C:cytoplasm"/>
    <property type="evidence" value="ECO:0007669"/>
    <property type="project" value="TreeGrafter"/>
</dbReference>
<feature type="domain" description="HP" evidence="5">
    <location>
        <begin position="786"/>
        <end position="852"/>
    </location>
</feature>
<dbReference type="PRINTS" id="PR00597">
    <property type="entry name" value="GELSOLIN"/>
</dbReference>
<dbReference type="EMBL" id="CADEPI010000110">
    <property type="protein sequence ID" value="CAB3375336.1"/>
    <property type="molecule type" value="Genomic_DNA"/>
</dbReference>
<dbReference type="GO" id="GO:0005546">
    <property type="term" value="F:phosphatidylinositol-4,5-bisphosphate binding"/>
    <property type="evidence" value="ECO:0007669"/>
    <property type="project" value="TreeGrafter"/>
</dbReference>
<keyword evidence="2" id="KW-0117">Actin capping</keyword>
<dbReference type="FunFam" id="3.40.20.10:FF:000001">
    <property type="entry name" value="Gelsolin"/>
    <property type="match status" value="1"/>
</dbReference>
<dbReference type="Gene3D" id="3.40.20.10">
    <property type="entry name" value="Severin"/>
    <property type="match status" value="6"/>
</dbReference>